<evidence type="ECO:0000256" key="5">
    <source>
        <dbReference type="HAMAP-Rule" id="MF_01107"/>
    </source>
</evidence>
<dbReference type="PANTHER" id="PTHR11986">
    <property type="entry name" value="AMINOTRANSFERASE CLASS III"/>
    <property type="match status" value="1"/>
</dbReference>
<dbReference type="InterPro" id="IPR049704">
    <property type="entry name" value="Aminotrans_3_PPA_site"/>
</dbReference>
<keyword evidence="5" id="KW-0963">Cytoplasm</keyword>
<dbReference type="Pfam" id="PF00202">
    <property type="entry name" value="Aminotran_3"/>
    <property type="match status" value="1"/>
</dbReference>
<dbReference type="NCBIfam" id="NF002325">
    <property type="entry name" value="PRK01278.1"/>
    <property type="match status" value="1"/>
</dbReference>
<dbReference type="InterPro" id="IPR005814">
    <property type="entry name" value="Aminotrans_3"/>
</dbReference>
<dbReference type="PROSITE" id="PS00600">
    <property type="entry name" value="AA_TRANSFER_CLASS_3"/>
    <property type="match status" value="1"/>
</dbReference>
<dbReference type="InterPro" id="IPR050103">
    <property type="entry name" value="Class-III_PLP-dep_AT"/>
</dbReference>
<dbReference type="GO" id="GO:0003992">
    <property type="term" value="F:N2-acetyl-L-ornithine:2-oxoglutarate 5-aminotransferase activity"/>
    <property type="evidence" value="ECO:0007669"/>
    <property type="project" value="UniProtKB-EC"/>
</dbReference>
<evidence type="ECO:0000256" key="4">
    <source>
        <dbReference type="ARBA" id="ARBA00022898"/>
    </source>
</evidence>
<dbReference type="NCBIfam" id="TIGR00707">
    <property type="entry name" value="argD"/>
    <property type="match status" value="1"/>
</dbReference>
<dbReference type="SUPFAM" id="SSF53383">
    <property type="entry name" value="PLP-dependent transferases"/>
    <property type="match status" value="1"/>
</dbReference>
<name>A0ABS4GQM5_9BACL</name>
<keyword evidence="2 5" id="KW-0028">Amino-acid biosynthesis</keyword>
<dbReference type="InterPro" id="IPR015421">
    <property type="entry name" value="PyrdxlP-dep_Trfase_major"/>
</dbReference>
<protein>
    <recommendedName>
        <fullName evidence="5">Acetylornithine aminotransferase</fullName>
        <shortName evidence="5">ACOAT</shortName>
        <ecNumber evidence="5">2.6.1.11</ecNumber>
    </recommendedName>
</protein>
<feature type="binding site" evidence="5">
    <location>
        <position position="268"/>
    </location>
    <ligand>
        <name>N(2)-acetyl-L-ornithine</name>
        <dbReference type="ChEBI" id="CHEBI:57805"/>
    </ligand>
</feature>
<organism evidence="6 7">
    <name type="scientific">Ammoniphilus resinae</name>
    <dbReference type="NCBI Taxonomy" id="861532"/>
    <lineage>
        <taxon>Bacteria</taxon>
        <taxon>Bacillati</taxon>
        <taxon>Bacillota</taxon>
        <taxon>Bacilli</taxon>
        <taxon>Bacillales</taxon>
        <taxon>Paenibacillaceae</taxon>
        <taxon>Aneurinibacillus group</taxon>
        <taxon>Ammoniphilus</taxon>
    </lineage>
</organism>
<feature type="binding site" evidence="5">
    <location>
        <position position="129"/>
    </location>
    <ligand>
        <name>N(2)-acetyl-L-ornithine</name>
        <dbReference type="ChEBI" id="CHEBI:57805"/>
    </ligand>
</feature>
<keyword evidence="4 5" id="KW-0663">Pyridoxal phosphate</keyword>
<comment type="subunit">
    <text evidence="5">Homodimer.</text>
</comment>
<reference evidence="6 7" key="1">
    <citation type="submission" date="2021-03" db="EMBL/GenBank/DDBJ databases">
        <title>Genomic Encyclopedia of Type Strains, Phase IV (KMG-IV): sequencing the most valuable type-strain genomes for metagenomic binning, comparative biology and taxonomic classification.</title>
        <authorList>
            <person name="Goeker M."/>
        </authorList>
    </citation>
    <scope>NUCLEOTIDE SEQUENCE [LARGE SCALE GENOMIC DNA]</scope>
    <source>
        <strain evidence="6 7">DSM 24738</strain>
    </source>
</reference>
<dbReference type="Proteomes" id="UP001519343">
    <property type="component" value="Unassembled WGS sequence"/>
</dbReference>
<comment type="cofactor">
    <cofactor evidence="5">
        <name>pyridoxal 5'-phosphate</name>
        <dbReference type="ChEBI" id="CHEBI:597326"/>
    </cofactor>
    <text evidence="5">Binds 1 pyridoxal phosphate per subunit.</text>
</comment>
<evidence type="ECO:0000256" key="2">
    <source>
        <dbReference type="ARBA" id="ARBA00022605"/>
    </source>
</evidence>
<evidence type="ECO:0000256" key="1">
    <source>
        <dbReference type="ARBA" id="ARBA00022576"/>
    </source>
</evidence>
<keyword evidence="7" id="KW-1185">Reference proteome</keyword>
<comment type="caution">
    <text evidence="6">The sequence shown here is derived from an EMBL/GenBank/DDBJ whole genome shotgun (WGS) entry which is preliminary data.</text>
</comment>
<evidence type="ECO:0000313" key="6">
    <source>
        <dbReference type="EMBL" id="MBP1932576.1"/>
    </source>
</evidence>
<evidence type="ECO:0000256" key="3">
    <source>
        <dbReference type="ARBA" id="ARBA00022679"/>
    </source>
</evidence>
<comment type="catalytic activity">
    <reaction evidence="5">
        <text>N(2)-acetyl-L-ornithine + 2-oxoglutarate = N-acetyl-L-glutamate 5-semialdehyde + L-glutamate</text>
        <dbReference type="Rhea" id="RHEA:18049"/>
        <dbReference type="ChEBI" id="CHEBI:16810"/>
        <dbReference type="ChEBI" id="CHEBI:29123"/>
        <dbReference type="ChEBI" id="CHEBI:29985"/>
        <dbReference type="ChEBI" id="CHEBI:57805"/>
        <dbReference type="EC" id="2.6.1.11"/>
    </reaction>
</comment>
<dbReference type="InterPro" id="IPR015422">
    <property type="entry name" value="PyrdxlP-dep_Trfase_small"/>
</dbReference>
<gene>
    <name evidence="5" type="primary">argD</name>
    <name evidence="6" type="ORF">J2Z37_002584</name>
</gene>
<comment type="subcellular location">
    <subcellularLocation>
        <location evidence="5">Cytoplasm</location>
    </subcellularLocation>
</comment>
<dbReference type="EC" id="2.6.1.11" evidence="5"/>
<feature type="binding site" evidence="5">
    <location>
        <position position="269"/>
    </location>
    <ligand>
        <name>pyridoxal 5'-phosphate</name>
        <dbReference type="ChEBI" id="CHEBI:597326"/>
    </ligand>
</feature>
<dbReference type="InterPro" id="IPR004636">
    <property type="entry name" value="AcOrn/SuccOrn_fam"/>
</dbReference>
<dbReference type="InterPro" id="IPR015424">
    <property type="entry name" value="PyrdxlP-dep_Trfase"/>
</dbReference>
<dbReference type="Gene3D" id="3.40.640.10">
    <property type="entry name" value="Type I PLP-dependent aspartate aminotransferase-like (Major domain)"/>
    <property type="match status" value="1"/>
</dbReference>
<dbReference type="CDD" id="cd00610">
    <property type="entry name" value="OAT_like"/>
    <property type="match status" value="1"/>
</dbReference>
<dbReference type="NCBIfam" id="NF002797">
    <property type="entry name" value="PRK02936.1"/>
    <property type="match status" value="1"/>
</dbReference>
<feature type="binding site" evidence="5">
    <location>
        <position position="126"/>
    </location>
    <ligand>
        <name>pyridoxal 5'-phosphate</name>
        <dbReference type="ChEBI" id="CHEBI:597326"/>
    </ligand>
</feature>
<dbReference type="PANTHER" id="PTHR11986:SF79">
    <property type="entry name" value="ACETYLORNITHINE AMINOTRANSFERASE, MITOCHONDRIAL"/>
    <property type="match status" value="1"/>
</dbReference>
<accession>A0ABS4GQM5</accession>
<evidence type="ECO:0000313" key="7">
    <source>
        <dbReference type="Proteomes" id="UP001519343"/>
    </source>
</evidence>
<dbReference type="PIRSF" id="PIRSF000521">
    <property type="entry name" value="Transaminase_4ab_Lys_Orn"/>
    <property type="match status" value="1"/>
</dbReference>
<sequence>MSSSLFPNYGRWPITIVKGEGNYLYDENGKKYLDLVSGIAVTSLGNIPPQVKQKVAEQLDTLWHCSNLFHIPQQEALAQKLTSISCADRVFFCNSGAEANEAAIKLARKWGNQTGKYEIITFDSSFHGRTLATLTATGQEKVKIGFSPLPDGFKTVPYNDPESLSQAISDKTCAIMLEMIQGEGGIHPADPAFIEHIKTLCEKHQLLLIVDEVQTGMGRTGKWLAYQHYDIEPDIITLAKGLGSGFPVGAMMAKEFLTEMFGPGSHGSTFGGNPLAMAAGLATVEAMEPLLDSIQQKGEYLMQKLGGRGKGLLIGIEYDFDVAPLLGELREQGILALQAGPKVLRILPPFTITKEEMDHAIEVIEKVVQSYKGAVQQ</sequence>
<keyword evidence="3 5" id="KW-0808">Transferase</keyword>
<dbReference type="RefSeq" id="WP_209810623.1">
    <property type="nucleotide sequence ID" value="NZ_JAGGKT010000007.1"/>
</dbReference>
<keyword evidence="1 5" id="KW-0032">Aminotransferase</keyword>
<comment type="similarity">
    <text evidence="5">Belongs to the class-III pyridoxal-phosphate-dependent aminotransferase family. ArgD subfamily.</text>
</comment>
<feature type="binding site" evidence="5">
    <location>
        <begin position="96"/>
        <end position="97"/>
    </location>
    <ligand>
        <name>pyridoxal 5'-phosphate</name>
        <dbReference type="ChEBI" id="CHEBI:597326"/>
    </ligand>
</feature>
<feature type="modified residue" description="N6-(pyridoxal phosphate)lysine" evidence="5">
    <location>
        <position position="240"/>
    </location>
</feature>
<dbReference type="EMBL" id="JAGGKT010000007">
    <property type="protein sequence ID" value="MBP1932576.1"/>
    <property type="molecule type" value="Genomic_DNA"/>
</dbReference>
<proteinExistence type="inferred from homology"/>
<dbReference type="HAMAP" id="MF_01107">
    <property type="entry name" value="ArgD_aminotrans_3"/>
    <property type="match status" value="1"/>
</dbReference>
<keyword evidence="5" id="KW-0055">Arginine biosynthesis</keyword>
<comment type="miscellaneous">
    <text evidence="5">May also have succinyldiaminopimelate aminotransferase activity, thus carrying out the corresponding step in lysine biosynthesis.</text>
</comment>
<feature type="binding site" evidence="5">
    <location>
        <begin position="211"/>
        <end position="214"/>
    </location>
    <ligand>
        <name>pyridoxal 5'-phosphate</name>
        <dbReference type="ChEBI" id="CHEBI:597326"/>
    </ligand>
</feature>
<dbReference type="Gene3D" id="3.90.1150.10">
    <property type="entry name" value="Aspartate Aminotransferase, domain 1"/>
    <property type="match status" value="1"/>
</dbReference>
<comment type="pathway">
    <text evidence="5">Amino-acid biosynthesis; L-arginine biosynthesis; N(2)-acetyl-L-ornithine from L-glutamate: step 4/4.</text>
</comment>